<evidence type="ECO:0000256" key="5">
    <source>
        <dbReference type="ARBA" id="ARBA00022723"/>
    </source>
</evidence>
<reference evidence="13 14" key="1">
    <citation type="submission" date="2015-04" db="EMBL/GenBank/DDBJ databases">
        <title>Complete genome sequence of Schizopora paradoxa KUC8140, a cosmopolitan wood degrader in East Asia.</title>
        <authorList>
            <consortium name="DOE Joint Genome Institute"/>
            <person name="Min B."/>
            <person name="Park H."/>
            <person name="Jang Y."/>
            <person name="Kim J.-J."/>
            <person name="Kim K.H."/>
            <person name="Pangilinan J."/>
            <person name="Lipzen A."/>
            <person name="Riley R."/>
            <person name="Grigoriev I.V."/>
            <person name="Spatafora J.W."/>
            <person name="Choi I.-G."/>
        </authorList>
    </citation>
    <scope>NUCLEOTIDE SEQUENCE [LARGE SCALE GENOMIC DNA]</scope>
    <source>
        <strain evidence="13 14">KUC8140</strain>
    </source>
</reference>
<dbReference type="OrthoDB" id="9975959at2759"/>
<feature type="non-terminal residue" evidence="13">
    <location>
        <position position="293"/>
    </location>
</feature>
<gene>
    <name evidence="13" type="ORF">SCHPADRAFT_811808</name>
</gene>
<keyword evidence="7" id="KW-0378">Hydrolase</keyword>
<dbReference type="InterPro" id="IPR036691">
    <property type="entry name" value="Endo/exonu/phosph_ase_sf"/>
</dbReference>
<feature type="domain" description="Endonuclease/exonuclease/phosphatase" evidence="12">
    <location>
        <begin position="7"/>
        <end position="286"/>
    </location>
</feature>
<comment type="cofactor">
    <cofactor evidence="2">
        <name>Mg(2+)</name>
        <dbReference type="ChEBI" id="CHEBI:18420"/>
    </cofactor>
</comment>
<dbReference type="PANTHER" id="PTHR15822">
    <property type="entry name" value="TRAF AND TNF RECEPTOR-ASSOCIATED PROTEIN"/>
    <property type="match status" value="1"/>
</dbReference>
<keyword evidence="4" id="KW-0540">Nuclease</keyword>
<dbReference type="InterPro" id="IPR005135">
    <property type="entry name" value="Endo/exonuclease/phosphatase"/>
</dbReference>
<dbReference type="GO" id="GO:0046872">
    <property type="term" value="F:metal ion binding"/>
    <property type="evidence" value="ECO:0007669"/>
    <property type="project" value="UniProtKB-KW"/>
</dbReference>
<dbReference type="SUPFAM" id="SSF56219">
    <property type="entry name" value="DNase I-like"/>
    <property type="match status" value="1"/>
</dbReference>
<feature type="non-terminal residue" evidence="13">
    <location>
        <position position="1"/>
    </location>
</feature>
<evidence type="ECO:0000256" key="4">
    <source>
        <dbReference type="ARBA" id="ARBA00022722"/>
    </source>
</evidence>
<organism evidence="13 14">
    <name type="scientific">Schizopora paradoxa</name>
    <dbReference type="NCBI Taxonomy" id="27342"/>
    <lineage>
        <taxon>Eukaryota</taxon>
        <taxon>Fungi</taxon>
        <taxon>Dikarya</taxon>
        <taxon>Basidiomycota</taxon>
        <taxon>Agaricomycotina</taxon>
        <taxon>Agaricomycetes</taxon>
        <taxon>Hymenochaetales</taxon>
        <taxon>Schizoporaceae</taxon>
        <taxon>Schizopora</taxon>
    </lineage>
</organism>
<keyword evidence="9" id="KW-0234">DNA repair</keyword>
<evidence type="ECO:0000256" key="3">
    <source>
        <dbReference type="ARBA" id="ARBA00004322"/>
    </source>
</evidence>
<dbReference type="InParanoid" id="A0A0H2R6E2"/>
<dbReference type="GO" id="GO:0005737">
    <property type="term" value="C:cytoplasm"/>
    <property type="evidence" value="ECO:0007669"/>
    <property type="project" value="TreeGrafter"/>
</dbReference>
<dbReference type="Gene3D" id="3.60.10.10">
    <property type="entry name" value="Endonuclease/exonuclease/phosphatase"/>
    <property type="match status" value="1"/>
</dbReference>
<dbReference type="InterPro" id="IPR051547">
    <property type="entry name" value="TDP2-like"/>
</dbReference>
<dbReference type="GO" id="GO:0004518">
    <property type="term" value="F:nuclease activity"/>
    <property type="evidence" value="ECO:0007669"/>
    <property type="project" value="UniProtKB-KW"/>
</dbReference>
<accession>A0A0H2R6E2</accession>
<feature type="region of interest" description="Disordered" evidence="11">
    <location>
        <begin position="262"/>
        <end position="293"/>
    </location>
</feature>
<name>A0A0H2R6E2_9AGAM</name>
<proteinExistence type="predicted"/>
<keyword evidence="10" id="KW-0539">Nucleus</keyword>
<evidence type="ECO:0000259" key="12">
    <source>
        <dbReference type="Pfam" id="PF03372"/>
    </source>
</evidence>
<dbReference type="STRING" id="27342.A0A0H2R6E2"/>
<evidence type="ECO:0000256" key="11">
    <source>
        <dbReference type="SAM" id="MobiDB-lite"/>
    </source>
</evidence>
<evidence type="ECO:0000313" key="14">
    <source>
        <dbReference type="Proteomes" id="UP000053477"/>
    </source>
</evidence>
<dbReference type="GO" id="GO:0003697">
    <property type="term" value="F:single-stranded DNA binding"/>
    <property type="evidence" value="ECO:0007669"/>
    <property type="project" value="TreeGrafter"/>
</dbReference>
<keyword evidence="14" id="KW-1185">Reference proteome</keyword>
<evidence type="ECO:0000256" key="9">
    <source>
        <dbReference type="ARBA" id="ARBA00023204"/>
    </source>
</evidence>
<dbReference type="AlphaFoldDB" id="A0A0H2R6E2"/>
<comment type="subcellular location">
    <subcellularLocation>
        <location evidence="3">Nucleus</location>
        <location evidence="3">PML body</location>
    </subcellularLocation>
</comment>
<evidence type="ECO:0000256" key="8">
    <source>
        <dbReference type="ARBA" id="ARBA00022842"/>
    </source>
</evidence>
<dbReference type="EMBL" id="KQ086376">
    <property type="protein sequence ID" value="KLO05038.1"/>
    <property type="molecule type" value="Genomic_DNA"/>
</dbReference>
<evidence type="ECO:0000313" key="13">
    <source>
        <dbReference type="EMBL" id="KLO05038.1"/>
    </source>
</evidence>
<dbReference type="Proteomes" id="UP000053477">
    <property type="component" value="Unassembled WGS sequence"/>
</dbReference>
<evidence type="ECO:0000256" key="1">
    <source>
        <dbReference type="ARBA" id="ARBA00001936"/>
    </source>
</evidence>
<dbReference type="GO" id="GO:0006302">
    <property type="term" value="P:double-strand break repair"/>
    <property type="evidence" value="ECO:0007669"/>
    <property type="project" value="TreeGrafter"/>
</dbReference>
<evidence type="ECO:0000256" key="10">
    <source>
        <dbReference type="ARBA" id="ARBA00023242"/>
    </source>
</evidence>
<keyword evidence="8" id="KW-0460">Magnesium</keyword>
<dbReference type="GO" id="GO:0070260">
    <property type="term" value="F:5'-tyrosyl-DNA phosphodiesterase activity"/>
    <property type="evidence" value="ECO:0007669"/>
    <property type="project" value="TreeGrafter"/>
</dbReference>
<protein>
    <recommendedName>
        <fullName evidence="12">Endonuclease/exonuclease/phosphatase domain-containing protein</fullName>
    </recommendedName>
</protein>
<keyword evidence="5" id="KW-0479">Metal-binding</keyword>
<comment type="cofactor">
    <cofactor evidence="1">
        <name>Mn(2+)</name>
        <dbReference type="ChEBI" id="CHEBI:29035"/>
    </cofactor>
</comment>
<evidence type="ECO:0000256" key="7">
    <source>
        <dbReference type="ARBA" id="ARBA00022801"/>
    </source>
</evidence>
<evidence type="ECO:0000256" key="6">
    <source>
        <dbReference type="ARBA" id="ARBA00022763"/>
    </source>
</evidence>
<dbReference type="Pfam" id="PF03372">
    <property type="entry name" value="Exo_endo_phos"/>
    <property type="match status" value="1"/>
</dbReference>
<dbReference type="CDD" id="cd09080">
    <property type="entry name" value="TDP2"/>
    <property type="match status" value="1"/>
</dbReference>
<keyword evidence="6" id="KW-0227">DNA damage</keyword>
<sequence length="293" mass="32328">PSEIRIITWNIDYMAKDADRRLLCILDHLQNYLSQEPSDSNSTSLPSIVLLQEVHTAALPALLSHPWVRATFNLTPTSRSDWHPYSSYGNVALIHKSIPVTRVFKIVFEESMMGRFALLVDVELGEEPHDESTVHFRIANVHLESLALGAHARPRQLRAVALALKEDSPDNTEQPFLGGLVCGDMNSIQASDKNTPAEVGLLDAFQGEEGAESESSYTWGYQPPSRRFPPARLDKILYTPPDELSSSSRAYFEVESPTRVGVGLRAPASGDSEGGEEEEGVWASDHYGLATTL</sequence>
<evidence type="ECO:0000256" key="2">
    <source>
        <dbReference type="ARBA" id="ARBA00001946"/>
    </source>
</evidence>
<dbReference type="PANTHER" id="PTHR15822:SF4">
    <property type="entry name" value="TYROSYL-DNA PHOSPHODIESTERASE 2"/>
    <property type="match status" value="1"/>
</dbReference>